<evidence type="ECO:0000313" key="3">
    <source>
        <dbReference type="EMBL" id="UUY03814.1"/>
    </source>
</evidence>
<evidence type="ECO:0000256" key="1">
    <source>
        <dbReference type="SAM" id="MobiDB-lite"/>
    </source>
</evidence>
<evidence type="ECO:0000313" key="4">
    <source>
        <dbReference type="Proteomes" id="UP001058860"/>
    </source>
</evidence>
<evidence type="ECO:0000256" key="2">
    <source>
        <dbReference type="SAM" id="SignalP"/>
    </source>
</evidence>
<dbReference type="InterPro" id="IPR017853">
    <property type="entry name" value="GH"/>
</dbReference>
<dbReference type="SUPFAM" id="SSF51445">
    <property type="entry name" value="(Trans)glycosidases"/>
    <property type="match status" value="1"/>
</dbReference>
<accession>A0ABY5PGU1</accession>
<dbReference type="Pfam" id="PF00353">
    <property type="entry name" value="HemolysinCabind"/>
    <property type="match status" value="1"/>
</dbReference>
<gene>
    <name evidence="3" type="ORF">LRS13_24670</name>
</gene>
<reference evidence="4" key="1">
    <citation type="submission" date="2021-11" db="EMBL/GenBank/DDBJ databases">
        <title>Cultivation dependent microbiological survey of springs from the worlds oldest radium mine currently devoted to the extraction of radon-saturated water.</title>
        <authorList>
            <person name="Kapinusova G."/>
            <person name="Smrhova T."/>
            <person name="Strejcek M."/>
            <person name="Suman J."/>
            <person name="Jani K."/>
            <person name="Pajer P."/>
            <person name="Uhlik O."/>
        </authorList>
    </citation>
    <scope>NUCLEOTIDE SEQUENCE [LARGE SCALE GENOMIC DNA]</scope>
    <source>
        <strain evidence="4">J379</strain>
    </source>
</reference>
<feature type="chain" id="PRO_5045897038" evidence="2">
    <location>
        <begin position="25"/>
        <end position="474"/>
    </location>
</feature>
<feature type="signal peptide" evidence="2">
    <location>
        <begin position="1"/>
        <end position="24"/>
    </location>
</feature>
<dbReference type="InterPro" id="IPR001343">
    <property type="entry name" value="Hemolysn_Ca-bd"/>
</dbReference>
<keyword evidence="4" id="KW-1185">Reference proteome</keyword>
<sequence>MSRRPILFTTALAVLLTCVPTADAVRERGTQRADVLVGSHARDVLDGRGGNDEIMGLRGVDTLIGGRGHDEITGERGDRISGGAGNDKIVLEHPTAGFRVRCGTGRDQVVIDQVDQRRPLARASLKRRMRSCERITYTSGSLPADPAVEPGGAPAPAPVSAGTAAAPHPDLDSTTKIFGITHATGGGGAGLRALRGIGVSTDRLEFGPQMTWAEIDERYRLALREGMRVLPLLNVVQRISTIDVASFSAWTASFAARYGPGGAFWAGRADASLALHHIEIFNEPYGAWDYQPVEPGAFARLYVAAVDAGRRANPNTRYLLPMQPTVDENGASRDWTSELWAAEPQIASRVDGLAVHPYGSWALGANPLWTYWKTRWLHDDWTRRGAARPMWITEVGQCTSVAAPNCVTEAQQAEAVRFYVADARATPYIKALFLFTHRDAEGDPANRENWFGIVRRDLTPKPAFWAYRDALAGG</sequence>
<protein>
    <submittedName>
        <fullName evidence="3">Uncharacterized protein</fullName>
    </submittedName>
</protein>
<feature type="compositionally biased region" description="Low complexity" evidence="1">
    <location>
        <begin position="143"/>
        <end position="167"/>
    </location>
</feature>
<dbReference type="EMBL" id="CP088295">
    <property type="protein sequence ID" value="UUY03814.1"/>
    <property type="molecule type" value="Genomic_DNA"/>
</dbReference>
<organism evidence="3 4">
    <name type="scientific">Svornostia abyssi</name>
    <dbReference type="NCBI Taxonomy" id="2898438"/>
    <lineage>
        <taxon>Bacteria</taxon>
        <taxon>Bacillati</taxon>
        <taxon>Actinomycetota</taxon>
        <taxon>Thermoleophilia</taxon>
        <taxon>Solirubrobacterales</taxon>
        <taxon>Baekduiaceae</taxon>
        <taxon>Svornostia</taxon>
    </lineage>
</organism>
<keyword evidence="2" id="KW-0732">Signal</keyword>
<dbReference type="RefSeq" id="WP_353864311.1">
    <property type="nucleotide sequence ID" value="NZ_CP088295.1"/>
</dbReference>
<feature type="region of interest" description="Disordered" evidence="1">
    <location>
        <begin position="138"/>
        <end position="168"/>
    </location>
</feature>
<proteinExistence type="predicted"/>
<dbReference type="Gene3D" id="2.150.10.10">
    <property type="entry name" value="Serralysin-like metalloprotease, C-terminal"/>
    <property type="match status" value="1"/>
</dbReference>
<name>A0ABY5PGU1_9ACTN</name>
<dbReference type="SUPFAM" id="SSF51120">
    <property type="entry name" value="beta-Roll"/>
    <property type="match status" value="1"/>
</dbReference>
<dbReference type="InterPro" id="IPR018511">
    <property type="entry name" value="Hemolysin-typ_Ca-bd_CS"/>
</dbReference>
<dbReference type="InterPro" id="IPR011049">
    <property type="entry name" value="Serralysin-like_metalloprot_C"/>
</dbReference>
<dbReference type="Gene3D" id="3.20.20.80">
    <property type="entry name" value="Glycosidases"/>
    <property type="match status" value="1"/>
</dbReference>
<dbReference type="PROSITE" id="PS00330">
    <property type="entry name" value="HEMOLYSIN_CALCIUM"/>
    <property type="match status" value="1"/>
</dbReference>
<dbReference type="Proteomes" id="UP001058860">
    <property type="component" value="Chromosome"/>
</dbReference>